<reference evidence="1" key="1">
    <citation type="submission" date="2014-09" db="EMBL/GenBank/DDBJ databases">
        <authorList>
            <person name="Magalhaes I.L.F."/>
            <person name="Oliveira U."/>
            <person name="Santos F.R."/>
            <person name="Vidigal T.H.D.A."/>
            <person name="Brescovit A.D."/>
            <person name="Santos A.J."/>
        </authorList>
    </citation>
    <scope>NUCLEOTIDE SEQUENCE</scope>
    <source>
        <tissue evidence="1">Shoot tissue taken approximately 20 cm above the soil surface</tissue>
    </source>
</reference>
<evidence type="ECO:0000313" key="1">
    <source>
        <dbReference type="EMBL" id="JAE14285.1"/>
    </source>
</evidence>
<reference evidence="1" key="2">
    <citation type="journal article" date="2015" name="Data Brief">
        <title>Shoot transcriptome of the giant reed, Arundo donax.</title>
        <authorList>
            <person name="Barrero R.A."/>
            <person name="Guerrero F.D."/>
            <person name="Moolhuijzen P."/>
            <person name="Goolsby J.A."/>
            <person name="Tidwell J."/>
            <person name="Bellgard S.E."/>
            <person name="Bellgard M.I."/>
        </authorList>
    </citation>
    <scope>NUCLEOTIDE SEQUENCE</scope>
    <source>
        <tissue evidence="1">Shoot tissue taken approximately 20 cm above the soil surface</tissue>
    </source>
</reference>
<dbReference type="AlphaFoldDB" id="A0A0A9FN90"/>
<name>A0A0A9FN90_ARUDO</name>
<organism evidence="1">
    <name type="scientific">Arundo donax</name>
    <name type="common">Giant reed</name>
    <name type="synonym">Donax arundinaceus</name>
    <dbReference type="NCBI Taxonomy" id="35708"/>
    <lineage>
        <taxon>Eukaryota</taxon>
        <taxon>Viridiplantae</taxon>
        <taxon>Streptophyta</taxon>
        <taxon>Embryophyta</taxon>
        <taxon>Tracheophyta</taxon>
        <taxon>Spermatophyta</taxon>
        <taxon>Magnoliopsida</taxon>
        <taxon>Liliopsida</taxon>
        <taxon>Poales</taxon>
        <taxon>Poaceae</taxon>
        <taxon>PACMAD clade</taxon>
        <taxon>Arundinoideae</taxon>
        <taxon>Arundineae</taxon>
        <taxon>Arundo</taxon>
    </lineage>
</organism>
<accession>A0A0A9FN90</accession>
<sequence>MNRLSKCTCSPAFYSTQYYIFDLLFLAASHYLAP</sequence>
<dbReference type="EMBL" id="GBRH01183611">
    <property type="protein sequence ID" value="JAE14285.1"/>
    <property type="molecule type" value="Transcribed_RNA"/>
</dbReference>
<proteinExistence type="predicted"/>
<protein>
    <submittedName>
        <fullName evidence="1">Uncharacterized protein</fullName>
    </submittedName>
</protein>